<keyword evidence="4" id="KW-1185">Reference proteome</keyword>
<reference evidence="3" key="1">
    <citation type="submission" date="2023-10" db="EMBL/GenBank/DDBJ databases">
        <title>Genome assembly of Pristionchus species.</title>
        <authorList>
            <person name="Yoshida K."/>
            <person name="Sommer R.J."/>
        </authorList>
    </citation>
    <scope>NUCLEOTIDE SEQUENCE</scope>
    <source>
        <strain evidence="3">RS0144</strain>
    </source>
</reference>
<protein>
    <submittedName>
        <fullName evidence="3">Uncharacterized protein</fullName>
    </submittedName>
</protein>
<dbReference type="Proteomes" id="UP001432027">
    <property type="component" value="Unassembled WGS sequence"/>
</dbReference>
<keyword evidence="2" id="KW-0812">Transmembrane</keyword>
<feature type="transmembrane region" description="Helical" evidence="2">
    <location>
        <begin position="66"/>
        <end position="83"/>
    </location>
</feature>
<evidence type="ECO:0000256" key="2">
    <source>
        <dbReference type="SAM" id="Phobius"/>
    </source>
</evidence>
<feature type="compositionally biased region" description="Basic and acidic residues" evidence="1">
    <location>
        <begin position="242"/>
        <end position="261"/>
    </location>
</feature>
<accession>A0AAV5TPL5</accession>
<comment type="caution">
    <text evidence="3">The sequence shown here is derived from an EMBL/GenBank/DDBJ whole genome shotgun (WGS) entry which is preliminary data.</text>
</comment>
<proteinExistence type="predicted"/>
<feature type="region of interest" description="Disordered" evidence="1">
    <location>
        <begin position="144"/>
        <end position="261"/>
    </location>
</feature>
<keyword evidence="2" id="KW-0472">Membrane</keyword>
<sequence>RSRGRRKTNWRTVNLADYDPICAGEFDLEEYTPPQRSCKPSSPPPLEDTVTMRSDWKYMGKQVRKMLIPCSISAFASCMWVSLELVHGAPIAAFSKIVELALKFWDAMHADEQDAWTERALAEGRCAHWIYVRNRRQIRRQRIKGAASHVQCPVSSDSRPSSRSRKKAQEWDDDYDDEELSDTDELLSIPTRKLNIDCDDGPPPVPKEFASEVLNPAQSLQDPSSSPPSHPIGTKRTVTFSMDHHHHDEPEPPREPWRERD</sequence>
<gene>
    <name evidence="3" type="ORF">PENTCL1PPCAC_18441</name>
</gene>
<dbReference type="AlphaFoldDB" id="A0AAV5TPL5"/>
<organism evidence="3 4">
    <name type="scientific">Pristionchus entomophagus</name>
    <dbReference type="NCBI Taxonomy" id="358040"/>
    <lineage>
        <taxon>Eukaryota</taxon>
        <taxon>Metazoa</taxon>
        <taxon>Ecdysozoa</taxon>
        <taxon>Nematoda</taxon>
        <taxon>Chromadorea</taxon>
        <taxon>Rhabditida</taxon>
        <taxon>Rhabditina</taxon>
        <taxon>Diplogasteromorpha</taxon>
        <taxon>Diplogasteroidea</taxon>
        <taxon>Neodiplogasteridae</taxon>
        <taxon>Pristionchus</taxon>
    </lineage>
</organism>
<dbReference type="EMBL" id="BTSX01000004">
    <property type="protein sequence ID" value="GMS96266.1"/>
    <property type="molecule type" value="Genomic_DNA"/>
</dbReference>
<feature type="compositionally biased region" description="Acidic residues" evidence="1">
    <location>
        <begin position="171"/>
        <end position="185"/>
    </location>
</feature>
<name>A0AAV5TPL5_9BILA</name>
<keyword evidence="2" id="KW-1133">Transmembrane helix</keyword>
<feature type="non-terminal residue" evidence="3">
    <location>
        <position position="1"/>
    </location>
</feature>
<evidence type="ECO:0000313" key="4">
    <source>
        <dbReference type="Proteomes" id="UP001432027"/>
    </source>
</evidence>
<evidence type="ECO:0000313" key="3">
    <source>
        <dbReference type="EMBL" id="GMS96266.1"/>
    </source>
</evidence>
<evidence type="ECO:0000256" key="1">
    <source>
        <dbReference type="SAM" id="MobiDB-lite"/>
    </source>
</evidence>